<dbReference type="InterPro" id="IPR050834">
    <property type="entry name" value="Glycosyltransf_2"/>
</dbReference>
<dbReference type="RefSeq" id="WP_249490935.1">
    <property type="nucleotide sequence ID" value="NZ_CP097252.1"/>
</dbReference>
<gene>
    <name evidence="2" type="ORF">NKI33_16940</name>
</gene>
<dbReference type="PANTHER" id="PTHR43685:SF2">
    <property type="entry name" value="GLYCOSYLTRANSFERASE 2-LIKE DOMAIN-CONTAINING PROTEIN"/>
    <property type="match status" value="1"/>
</dbReference>
<dbReference type="EMBL" id="JAMYPJ010000022">
    <property type="protein sequence ID" value="MER8934653.1"/>
    <property type="molecule type" value="Genomic_DNA"/>
</dbReference>
<proteinExistence type="predicted"/>
<dbReference type="InterPro" id="IPR029044">
    <property type="entry name" value="Nucleotide-diphossugar_trans"/>
</dbReference>
<dbReference type="InterPro" id="IPR001173">
    <property type="entry name" value="Glyco_trans_2-like"/>
</dbReference>
<protein>
    <submittedName>
        <fullName evidence="2">Glycosyltransferase family 2 protein</fullName>
    </submittedName>
</protein>
<dbReference type="Proteomes" id="UP001464387">
    <property type="component" value="Unassembled WGS sequence"/>
</dbReference>
<sequence>MAAQPFLPFRGEKTKSPMIQDKATVGVIVPMFNAERTIRSTLTSICQQTYQALDIIVVDDGSTDESPSIVASYAEKDRRIRLIGQSNGGVAHARNRGAASTDAEFLAFVDADDLWAPSKIALQLRALREGGSSAGLAYCWFAHIDQDGRVFSLRHQPDAEGHVLQRMCRQNLVGNGSSMLLRRSAFERVGQFDPSLRARNAQGCEDLLMCLRIAENYEFRLVPQYLVGYRMTNVNMSSDVMQMLRSCEIVLAEFREKYPSFASDFDAHFFDMIHWLATRALIEGRFFAAGELLRRFFMMEPGVAISRMPNMLEEYCRARLVPQWLKICVRRMRNDKNEFRPLYGEMSW</sequence>
<evidence type="ECO:0000259" key="1">
    <source>
        <dbReference type="Pfam" id="PF00535"/>
    </source>
</evidence>
<dbReference type="CDD" id="cd00761">
    <property type="entry name" value="Glyco_tranf_GTA_type"/>
    <property type="match status" value="1"/>
</dbReference>
<evidence type="ECO:0000313" key="3">
    <source>
        <dbReference type="Proteomes" id="UP001464387"/>
    </source>
</evidence>
<organism evidence="2 3">
    <name type="scientific">Mesorhizobium opportunistum</name>
    <dbReference type="NCBI Taxonomy" id="593909"/>
    <lineage>
        <taxon>Bacteria</taxon>
        <taxon>Pseudomonadati</taxon>
        <taxon>Pseudomonadota</taxon>
        <taxon>Alphaproteobacteria</taxon>
        <taxon>Hyphomicrobiales</taxon>
        <taxon>Phyllobacteriaceae</taxon>
        <taxon>Mesorhizobium</taxon>
    </lineage>
</organism>
<comment type="caution">
    <text evidence="2">The sequence shown here is derived from an EMBL/GenBank/DDBJ whole genome shotgun (WGS) entry which is preliminary data.</text>
</comment>
<dbReference type="Pfam" id="PF00535">
    <property type="entry name" value="Glycos_transf_2"/>
    <property type="match status" value="1"/>
</dbReference>
<dbReference type="PANTHER" id="PTHR43685">
    <property type="entry name" value="GLYCOSYLTRANSFERASE"/>
    <property type="match status" value="1"/>
</dbReference>
<evidence type="ECO:0000313" key="2">
    <source>
        <dbReference type="EMBL" id="MER8934653.1"/>
    </source>
</evidence>
<reference evidence="2 3" key="1">
    <citation type="journal article" date="2024" name="Proc. Natl. Acad. Sci. U.S.A.">
        <title>The evolutionary genomics of adaptation to stress in wild rhizobium bacteria.</title>
        <authorList>
            <person name="Kehlet-Delgado H."/>
            <person name="Montoya A.P."/>
            <person name="Jensen K.T."/>
            <person name="Wendlandt C.E."/>
            <person name="Dexheimer C."/>
            <person name="Roberts M."/>
            <person name="Torres Martinez L."/>
            <person name="Friesen M.L."/>
            <person name="Griffitts J.S."/>
            <person name="Porter S.S."/>
        </authorList>
    </citation>
    <scope>NUCLEOTIDE SEQUENCE [LARGE SCALE GENOMIC DNA]</scope>
    <source>
        <strain evidence="2 3">M0729</strain>
    </source>
</reference>
<feature type="domain" description="Glycosyltransferase 2-like" evidence="1">
    <location>
        <begin position="27"/>
        <end position="189"/>
    </location>
</feature>
<name>A0ABV1YHK6_9HYPH</name>
<keyword evidence="3" id="KW-1185">Reference proteome</keyword>
<dbReference type="SUPFAM" id="SSF53448">
    <property type="entry name" value="Nucleotide-diphospho-sugar transferases"/>
    <property type="match status" value="1"/>
</dbReference>
<accession>A0ABV1YHK6</accession>
<dbReference type="Gene3D" id="3.90.550.10">
    <property type="entry name" value="Spore Coat Polysaccharide Biosynthesis Protein SpsA, Chain A"/>
    <property type="match status" value="1"/>
</dbReference>